<accession>A0ACA9KJC4</accession>
<sequence>MEKEKQMPGSFPGQEAISKFKTLPAHHFCYVREVMRKRETGWELGFRELLNQINDSSKELVFIPINNPNFHWSLLVYETRSKCFYHWDTLGGANWGYGKEVVYELLRELGVPRPDKKISKNWENLHPKLDKEKKGEWEKLGFEVGLQPDEYHFAAYLRANGYHPDQDFDIEKLRKEDKSAQTYLDKKYSIDCGENQITSLTLNNLPKLSYLNASNNKLTDLTIDNCQEIAGNNHLFGSLKALQGLSELEQLFFVENQPHFRWLKEEIEKINSGLNVYDVLGNIFFNVRTGEFEGDIQGLISVLKIDKSIFEEKEKEINNLELRIQELTNLIKQQKEKIVNAYLCFASENEREQLKKLVKLHLEYTNYKKRETNAPDYGKKCRKHARECLDIQDELCDELGEEIINATQRILTDCEKLVDWEIELETKLNSKQLLLEEQKRFKIEFDNPENNYNNNREFKSGLNNYNPAAELCNNRYTFYLPPLSQDYKNVKKVLLPPRVNPDDYIRPYDIVKVNRKGGTYQHVAIYLGDRKVAHIPDTKNPPALIQKHIDIAIKAEYGKDKYNLIRNNCEHFATMCVYGVGICKQYINTTSGTLGKADYLLEATKQSDKFFEHLENRQLEQLQSYIETPPKD</sequence>
<keyword evidence="2" id="KW-1185">Reference proteome</keyword>
<evidence type="ECO:0000313" key="2">
    <source>
        <dbReference type="Proteomes" id="UP000789366"/>
    </source>
</evidence>
<dbReference type="Proteomes" id="UP000789366">
    <property type="component" value="Unassembled WGS sequence"/>
</dbReference>
<reference evidence="1" key="1">
    <citation type="submission" date="2021-06" db="EMBL/GenBank/DDBJ databases">
        <authorList>
            <person name="Kallberg Y."/>
            <person name="Tangrot J."/>
            <person name="Rosling A."/>
        </authorList>
    </citation>
    <scope>NUCLEOTIDE SEQUENCE</scope>
    <source>
        <strain evidence="1">28 12/20/2015</strain>
    </source>
</reference>
<dbReference type="EMBL" id="CAJVPW010001178">
    <property type="protein sequence ID" value="CAG8477145.1"/>
    <property type="molecule type" value="Genomic_DNA"/>
</dbReference>
<protein>
    <submittedName>
        <fullName evidence="1">15729_t:CDS:1</fullName>
    </submittedName>
</protein>
<gene>
    <name evidence="1" type="ORF">SPELUC_LOCUS1961</name>
</gene>
<name>A0ACA9KJC4_9GLOM</name>
<proteinExistence type="predicted"/>
<comment type="caution">
    <text evidence="1">The sequence shown here is derived from an EMBL/GenBank/DDBJ whole genome shotgun (WGS) entry which is preliminary data.</text>
</comment>
<organism evidence="1 2">
    <name type="scientific">Cetraspora pellucida</name>
    <dbReference type="NCBI Taxonomy" id="1433469"/>
    <lineage>
        <taxon>Eukaryota</taxon>
        <taxon>Fungi</taxon>
        <taxon>Fungi incertae sedis</taxon>
        <taxon>Mucoromycota</taxon>
        <taxon>Glomeromycotina</taxon>
        <taxon>Glomeromycetes</taxon>
        <taxon>Diversisporales</taxon>
        <taxon>Gigasporaceae</taxon>
        <taxon>Cetraspora</taxon>
    </lineage>
</organism>
<evidence type="ECO:0000313" key="1">
    <source>
        <dbReference type="EMBL" id="CAG8477145.1"/>
    </source>
</evidence>